<evidence type="ECO:0000313" key="2">
    <source>
        <dbReference type="Proteomes" id="UP000808215"/>
    </source>
</evidence>
<accession>A0ABS1ARR0</accession>
<dbReference type="Proteomes" id="UP000808215">
    <property type="component" value="Unassembled WGS sequence"/>
</dbReference>
<evidence type="ECO:0000313" key="1">
    <source>
        <dbReference type="EMBL" id="MBJ9686830.1"/>
    </source>
</evidence>
<comment type="caution">
    <text evidence="1">The sequence shown here is derived from an EMBL/GenBank/DDBJ whole genome shotgun (WGS) entry which is preliminary data.</text>
</comment>
<organism evidence="1 2">
    <name type="scientific">Burkholderia vietnamiensis</name>
    <dbReference type="NCBI Taxonomy" id="60552"/>
    <lineage>
        <taxon>Bacteria</taxon>
        <taxon>Pseudomonadati</taxon>
        <taxon>Pseudomonadota</taxon>
        <taxon>Betaproteobacteria</taxon>
        <taxon>Burkholderiales</taxon>
        <taxon>Burkholderiaceae</taxon>
        <taxon>Burkholderia</taxon>
        <taxon>Burkholderia cepacia complex</taxon>
    </lineage>
</organism>
<protein>
    <submittedName>
        <fullName evidence="1">Uncharacterized protein</fullName>
    </submittedName>
</protein>
<sequence length="51" mass="5928">MQTIKPRARPLGTDFWYVTDRRGITAFDTTLDGALALYFRCVLHVTTEPRR</sequence>
<reference evidence="1 2" key="1">
    <citation type="submission" date="2020-11" db="EMBL/GenBank/DDBJ databases">
        <title>Enhanced detection system for hospital associated transmission using whole genome sequencing surveillance.</title>
        <authorList>
            <person name="Harrison L.H."/>
            <person name="Van Tyne D."/>
            <person name="Marsh J.W."/>
            <person name="Griffith M.P."/>
            <person name="Snyder D.J."/>
            <person name="Cooper V.S."/>
            <person name="Mustapha M."/>
        </authorList>
    </citation>
    <scope>NUCLEOTIDE SEQUENCE [LARGE SCALE GENOMIC DNA]</scope>
    <source>
        <strain evidence="1 2">BC00020</strain>
    </source>
</reference>
<gene>
    <name evidence="1" type="ORF">I5589_07020</name>
</gene>
<dbReference type="EMBL" id="JADVKH010000011">
    <property type="protein sequence ID" value="MBJ9686830.1"/>
    <property type="molecule type" value="Genomic_DNA"/>
</dbReference>
<keyword evidence="2" id="KW-1185">Reference proteome</keyword>
<name>A0ABS1ARR0_BURVI</name>
<dbReference type="RefSeq" id="WP_200091150.1">
    <property type="nucleotide sequence ID" value="NZ_JADVKH010000011.1"/>
</dbReference>
<proteinExistence type="predicted"/>